<feature type="transmembrane region" description="Helical" evidence="7">
    <location>
        <begin position="418"/>
        <end position="435"/>
    </location>
</feature>
<evidence type="ECO:0000256" key="5">
    <source>
        <dbReference type="ARBA" id="ARBA00022989"/>
    </source>
</evidence>
<dbReference type="PANTHER" id="PTHR30250:SF10">
    <property type="entry name" value="LIPOPOLYSACCHARIDE BIOSYNTHESIS PROTEIN WZXC"/>
    <property type="match status" value="1"/>
</dbReference>
<dbReference type="EMBL" id="JADOUF010000001">
    <property type="protein sequence ID" value="MBG6140878.1"/>
    <property type="molecule type" value="Genomic_DNA"/>
</dbReference>
<keyword evidence="4 7" id="KW-0812">Transmembrane</keyword>
<evidence type="ECO:0000256" key="6">
    <source>
        <dbReference type="ARBA" id="ARBA00023136"/>
    </source>
</evidence>
<feature type="transmembrane region" description="Helical" evidence="7">
    <location>
        <begin position="33"/>
        <end position="52"/>
    </location>
</feature>
<dbReference type="Proteomes" id="UP000622552">
    <property type="component" value="Unassembled WGS sequence"/>
</dbReference>
<keyword evidence="9" id="KW-1185">Reference proteome</keyword>
<feature type="transmembrane region" description="Helical" evidence="7">
    <location>
        <begin position="442"/>
        <end position="463"/>
    </location>
</feature>
<feature type="transmembrane region" description="Helical" evidence="7">
    <location>
        <begin position="73"/>
        <end position="92"/>
    </location>
</feature>
<gene>
    <name evidence="8" type="ORF">IW245_007072</name>
</gene>
<dbReference type="AlphaFoldDB" id="A0A8J7H3Y9"/>
<reference evidence="8" key="1">
    <citation type="submission" date="2020-11" db="EMBL/GenBank/DDBJ databases">
        <title>Sequencing the genomes of 1000 actinobacteria strains.</title>
        <authorList>
            <person name="Klenk H.-P."/>
        </authorList>
    </citation>
    <scope>NUCLEOTIDE SEQUENCE</scope>
    <source>
        <strain evidence="8">DSM 45356</strain>
    </source>
</reference>
<evidence type="ECO:0000256" key="1">
    <source>
        <dbReference type="ARBA" id="ARBA00004651"/>
    </source>
</evidence>
<evidence type="ECO:0000256" key="7">
    <source>
        <dbReference type="SAM" id="Phobius"/>
    </source>
</evidence>
<accession>A0A8J7H3Y9</accession>
<evidence type="ECO:0000256" key="2">
    <source>
        <dbReference type="ARBA" id="ARBA00007430"/>
    </source>
</evidence>
<feature type="transmembrane region" description="Helical" evidence="7">
    <location>
        <begin position="319"/>
        <end position="340"/>
    </location>
</feature>
<feature type="transmembrane region" description="Helical" evidence="7">
    <location>
        <begin position="7"/>
        <end position="27"/>
    </location>
</feature>
<feature type="transmembrane region" description="Helical" evidence="7">
    <location>
        <begin position="377"/>
        <end position="398"/>
    </location>
</feature>
<feature type="transmembrane region" description="Helical" evidence="7">
    <location>
        <begin position="208"/>
        <end position="229"/>
    </location>
</feature>
<feature type="transmembrane region" description="Helical" evidence="7">
    <location>
        <begin position="104"/>
        <end position="124"/>
    </location>
</feature>
<organism evidence="8 9">
    <name type="scientific">Longispora fulva</name>
    <dbReference type="NCBI Taxonomy" id="619741"/>
    <lineage>
        <taxon>Bacteria</taxon>
        <taxon>Bacillati</taxon>
        <taxon>Actinomycetota</taxon>
        <taxon>Actinomycetes</taxon>
        <taxon>Micromonosporales</taxon>
        <taxon>Micromonosporaceae</taxon>
        <taxon>Longispora</taxon>
    </lineage>
</organism>
<evidence type="ECO:0000313" key="9">
    <source>
        <dbReference type="Proteomes" id="UP000622552"/>
    </source>
</evidence>
<protein>
    <submittedName>
        <fullName evidence="8">PST family polysaccharide transporter</fullName>
    </submittedName>
</protein>
<keyword evidence="5 7" id="KW-1133">Transmembrane helix</keyword>
<dbReference type="InterPro" id="IPR050833">
    <property type="entry name" value="Poly_Biosynth_Transport"/>
</dbReference>
<comment type="subcellular location">
    <subcellularLocation>
        <location evidence="1">Cell membrane</location>
        <topology evidence="1">Multi-pass membrane protein</topology>
    </subcellularLocation>
</comment>
<evidence type="ECO:0000256" key="4">
    <source>
        <dbReference type="ARBA" id="ARBA00022692"/>
    </source>
</evidence>
<keyword evidence="6 7" id="KW-0472">Membrane</keyword>
<proteinExistence type="inferred from homology"/>
<feature type="transmembrane region" description="Helical" evidence="7">
    <location>
        <begin position="283"/>
        <end position="307"/>
    </location>
</feature>
<keyword evidence="3" id="KW-1003">Cell membrane</keyword>
<dbReference type="Pfam" id="PF13440">
    <property type="entry name" value="Polysacc_synt_3"/>
    <property type="match status" value="1"/>
</dbReference>
<dbReference type="PANTHER" id="PTHR30250">
    <property type="entry name" value="PST FAMILY PREDICTED COLANIC ACID TRANSPORTER"/>
    <property type="match status" value="1"/>
</dbReference>
<evidence type="ECO:0000256" key="3">
    <source>
        <dbReference type="ARBA" id="ARBA00022475"/>
    </source>
</evidence>
<sequence length="485" mass="50574">MKSAVGWSYILTGGRLAVTMIVMLLLARLLGPAALGVLTLALVLVNLVQAVLQQGLMAAIIQRSELRDEHLNAAFWLLLVLSVVLALGLAAVTPLYASAAHSKSLTGVCLALTPLLPLLALSLIPEALLRRELQFKTLTMRSLSSVMLGGVVGVGMAFAGYGVWALVAQQLITAAVGVAVLWARTDWRPSRPRVGPARELWSFSSRSALASVGLLIGTRGYVLITGYYFGAVAVGLLRLASRLSETLVDVAARSLQQVSLPELSRLQDDKPAFAARLGALQHLGALLGLPALGILAGIAHPFMVFLGPAWSPAANALQLLCLVGAVNVYGVLLGPALQAAGRPGTLSVVVWSQAGLSLVGYAVVGHFADSMTVAEQVFGIALTTLVSEVVVVAAALWWTLHRVLQVPLWPALGPTLPAALAGVVGFGVAALIDAVDRHLPPAVAVLLQGTVAVLVAGGLLIVLDSKARDILGRLGRKLRLTPARV</sequence>
<dbReference type="RefSeq" id="WP_197007376.1">
    <property type="nucleotide sequence ID" value="NZ_BONS01000019.1"/>
</dbReference>
<comment type="caution">
    <text evidence="8">The sequence shown here is derived from an EMBL/GenBank/DDBJ whole genome shotgun (WGS) entry which is preliminary data.</text>
</comment>
<dbReference type="GO" id="GO:0005886">
    <property type="term" value="C:plasma membrane"/>
    <property type="evidence" value="ECO:0007669"/>
    <property type="project" value="UniProtKB-SubCell"/>
</dbReference>
<comment type="similarity">
    <text evidence="2">Belongs to the polysaccharide synthase family.</text>
</comment>
<feature type="transmembrane region" description="Helical" evidence="7">
    <location>
        <begin position="346"/>
        <end position="365"/>
    </location>
</feature>
<evidence type="ECO:0000313" key="8">
    <source>
        <dbReference type="EMBL" id="MBG6140878.1"/>
    </source>
</evidence>
<name>A0A8J7H3Y9_9ACTN</name>
<feature type="transmembrane region" description="Helical" evidence="7">
    <location>
        <begin position="145"/>
        <end position="164"/>
    </location>
</feature>